<evidence type="ECO:0000256" key="2">
    <source>
        <dbReference type="ARBA" id="ARBA00022857"/>
    </source>
</evidence>
<organism evidence="5 6">
    <name type="scientific">Persicobacter psychrovividus</name>
    <dbReference type="NCBI Taxonomy" id="387638"/>
    <lineage>
        <taxon>Bacteria</taxon>
        <taxon>Pseudomonadati</taxon>
        <taxon>Bacteroidota</taxon>
        <taxon>Cytophagia</taxon>
        <taxon>Cytophagales</taxon>
        <taxon>Persicobacteraceae</taxon>
        <taxon>Persicobacter</taxon>
    </lineage>
</organism>
<accession>A0ABM7VE78</accession>
<dbReference type="RefSeq" id="WP_338396672.1">
    <property type="nucleotide sequence ID" value="NZ_AP025292.1"/>
</dbReference>
<feature type="domain" description="NADP-dependent oxidoreductase" evidence="4">
    <location>
        <begin position="29"/>
        <end position="328"/>
    </location>
</feature>
<gene>
    <name evidence="5" type="ORF">PEPS_15140</name>
</gene>
<evidence type="ECO:0000256" key="3">
    <source>
        <dbReference type="ARBA" id="ARBA00023002"/>
    </source>
</evidence>
<dbReference type="Gene3D" id="3.20.20.100">
    <property type="entry name" value="NADP-dependent oxidoreductase domain"/>
    <property type="match status" value="1"/>
</dbReference>
<dbReference type="InterPro" id="IPR036812">
    <property type="entry name" value="NAD(P)_OxRdtase_dom_sf"/>
</dbReference>
<dbReference type="PANTHER" id="PTHR43150">
    <property type="entry name" value="HYPERKINETIC, ISOFORM M"/>
    <property type="match status" value="1"/>
</dbReference>
<proteinExistence type="inferred from homology"/>
<dbReference type="InterPro" id="IPR023210">
    <property type="entry name" value="NADP_OxRdtase_dom"/>
</dbReference>
<dbReference type="EMBL" id="AP025292">
    <property type="protein sequence ID" value="BDC99233.1"/>
    <property type="molecule type" value="Genomic_DNA"/>
</dbReference>
<keyword evidence="3" id="KW-0560">Oxidoreductase</keyword>
<comment type="similarity">
    <text evidence="1">Belongs to the shaker potassium channel beta subunit family.</text>
</comment>
<dbReference type="PANTHER" id="PTHR43150:SF4">
    <property type="entry name" value="L-GLYCERALDEHYDE 3-PHOSPHATE REDUCTASE"/>
    <property type="match status" value="1"/>
</dbReference>
<dbReference type="Pfam" id="PF00248">
    <property type="entry name" value="Aldo_ket_red"/>
    <property type="match status" value="1"/>
</dbReference>
<evidence type="ECO:0000256" key="1">
    <source>
        <dbReference type="ARBA" id="ARBA00006515"/>
    </source>
</evidence>
<evidence type="ECO:0000313" key="6">
    <source>
        <dbReference type="Proteomes" id="UP001354989"/>
    </source>
</evidence>
<name>A0ABM7VE78_9BACT</name>
<dbReference type="SUPFAM" id="SSF51430">
    <property type="entry name" value="NAD(P)-linked oxidoreductase"/>
    <property type="match status" value="1"/>
</dbReference>
<dbReference type="Proteomes" id="UP001354989">
    <property type="component" value="Chromosome"/>
</dbReference>
<keyword evidence="2" id="KW-0521">NADP</keyword>
<protein>
    <submittedName>
        <fullName evidence="5">Glyceraldehyde 3-phosphate reductase</fullName>
    </submittedName>
</protein>
<evidence type="ECO:0000313" key="5">
    <source>
        <dbReference type="EMBL" id="BDC99233.1"/>
    </source>
</evidence>
<dbReference type="InterPro" id="IPR005399">
    <property type="entry name" value="K_chnl_volt-dep_bsu_KCNAB-rel"/>
</dbReference>
<keyword evidence="6" id="KW-1185">Reference proteome</keyword>
<evidence type="ECO:0000259" key="4">
    <source>
        <dbReference type="Pfam" id="PF00248"/>
    </source>
</evidence>
<reference evidence="5 6" key="1">
    <citation type="submission" date="2021-12" db="EMBL/GenBank/DDBJ databases">
        <title>Genome sequencing of bacteria with rrn-lacking chromosome and rrn-plasmid.</title>
        <authorList>
            <person name="Anda M."/>
            <person name="Iwasaki W."/>
        </authorList>
    </citation>
    <scope>NUCLEOTIDE SEQUENCE [LARGE SCALE GENOMIC DNA]</scope>
    <source>
        <strain evidence="5 6">NBRC 101262</strain>
    </source>
</reference>
<sequence length="339" mass="37601">MELYKPNTDRYHGMKYTRCGQSGIHLPALSLGLWHNFGDSDDFGNAKKMLLGAFDRGINHFDLANNYGPSAGSAETTLGKVLAGELKGYRDELLISTKAGYDMWPGPFGSWGSRKHIIASMDQSLRRMKLDYVDIFYHHRPDPDTPLEESMGALATLVQQGKALYVGLSNYNAEDSQRAFALLEDLGVPCLIHQARYSMFDRNVEKALLPTLDKSGVGCIAFSPLAQGLLTDKYIDGIPLNSRMAKATFLTENMRSDLVVGALGQLQELARSRGQKINQMAIAWLLNQSAITSVLVGASSIRQLTENLQALDHLQFSEMERSKIEQILAGVFLEKRQPK</sequence>